<dbReference type="AlphaFoldDB" id="A0A226F2E1"/>
<evidence type="ECO:0000256" key="1">
    <source>
        <dbReference type="ARBA" id="ARBA00004606"/>
    </source>
</evidence>
<comment type="caution">
    <text evidence="18">The sequence shown here is derived from an EMBL/GenBank/DDBJ whole genome shotgun (WGS) entry which is preliminary data.</text>
</comment>
<dbReference type="EMBL" id="LNIX01000001">
    <property type="protein sequence ID" value="OXA63607.1"/>
    <property type="molecule type" value="Genomic_DNA"/>
</dbReference>
<evidence type="ECO:0000313" key="18">
    <source>
        <dbReference type="EMBL" id="OXA63607.1"/>
    </source>
</evidence>
<protein>
    <recommendedName>
        <fullName evidence="13">Venom dipeptidyl peptidase 4</fullName>
    </recommendedName>
</protein>
<keyword evidence="11" id="KW-0325">Glycoprotein</keyword>
<evidence type="ECO:0000256" key="11">
    <source>
        <dbReference type="ARBA" id="ARBA00023180"/>
    </source>
</evidence>
<evidence type="ECO:0000256" key="2">
    <source>
        <dbReference type="ARBA" id="ARBA00010036"/>
    </source>
</evidence>
<keyword evidence="4" id="KW-0645">Protease</keyword>
<keyword evidence="19" id="KW-1185">Reference proteome</keyword>
<evidence type="ECO:0000256" key="9">
    <source>
        <dbReference type="ARBA" id="ARBA00022989"/>
    </source>
</evidence>
<keyword evidence="8" id="KW-0735">Signal-anchor</keyword>
<name>A0A226F2E1_FOLCA</name>
<keyword evidence="7" id="KW-0720">Serine protease</keyword>
<dbReference type="InterPro" id="IPR002469">
    <property type="entry name" value="Peptidase_S9B_N"/>
</dbReference>
<evidence type="ECO:0000256" key="12">
    <source>
        <dbReference type="ARBA" id="ARBA00037847"/>
    </source>
</evidence>
<evidence type="ECO:0000259" key="17">
    <source>
        <dbReference type="Pfam" id="PF00930"/>
    </source>
</evidence>
<dbReference type="Pfam" id="PF00326">
    <property type="entry name" value="Peptidase_S9"/>
    <property type="match status" value="1"/>
</dbReference>
<evidence type="ECO:0000256" key="13">
    <source>
        <dbReference type="ARBA" id="ARBA00072929"/>
    </source>
</evidence>
<feature type="domain" description="Peptidase S9 prolyl oligopeptidase catalytic" evidence="16">
    <location>
        <begin position="678"/>
        <end position="886"/>
    </location>
</feature>
<dbReference type="FunFam" id="3.40.50.1820:FF:000003">
    <property type="entry name" value="Dipeptidyl peptidase 4"/>
    <property type="match status" value="1"/>
</dbReference>
<keyword evidence="6" id="KW-0378">Hydrolase</keyword>
<feature type="transmembrane region" description="Helical" evidence="15">
    <location>
        <begin position="42"/>
        <end position="64"/>
    </location>
</feature>
<evidence type="ECO:0000256" key="8">
    <source>
        <dbReference type="ARBA" id="ARBA00022968"/>
    </source>
</evidence>
<evidence type="ECO:0000256" key="4">
    <source>
        <dbReference type="ARBA" id="ARBA00022670"/>
    </source>
</evidence>
<reference evidence="18 19" key="1">
    <citation type="submission" date="2015-12" db="EMBL/GenBank/DDBJ databases">
        <title>The genome of Folsomia candida.</title>
        <authorList>
            <person name="Faddeeva A."/>
            <person name="Derks M.F."/>
            <person name="Anvar Y."/>
            <person name="Smit S."/>
            <person name="Van Straalen N."/>
            <person name="Roelofs D."/>
        </authorList>
    </citation>
    <scope>NUCLEOTIDE SEQUENCE [LARGE SCALE GENOMIC DNA]</scope>
    <source>
        <strain evidence="18 19">VU population</strain>
        <tissue evidence="18">Whole body</tissue>
    </source>
</reference>
<comment type="subcellular location">
    <subcellularLocation>
        <location evidence="12">Endomembrane system</location>
        <topology evidence="12">Single-pass membrane protein</topology>
    </subcellularLocation>
    <subcellularLocation>
        <location evidence="1">Membrane</location>
        <topology evidence="1">Single-pass type II membrane protein</topology>
    </subcellularLocation>
</comment>
<dbReference type="SUPFAM" id="SSF53474">
    <property type="entry name" value="alpha/beta-Hydrolases"/>
    <property type="match status" value="1"/>
</dbReference>
<organism evidence="18 19">
    <name type="scientific">Folsomia candida</name>
    <name type="common">Springtail</name>
    <dbReference type="NCBI Taxonomy" id="158441"/>
    <lineage>
        <taxon>Eukaryota</taxon>
        <taxon>Metazoa</taxon>
        <taxon>Ecdysozoa</taxon>
        <taxon>Arthropoda</taxon>
        <taxon>Hexapoda</taxon>
        <taxon>Collembola</taxon>
        <taxon>Entomobryomorpha</taxon>
        <taxon>Isotomoidea</taxon>
        <taxon>Isotomidae</taxon>
        <taxon>Proisotominae</taxon>
        <taxon>Folsomia</taxon>
    </lineage>
</organism>
<proteinExistence type="inferred from homology"/>
<keyword evidence="3 18" id="KW-0031">Aminopeptidase</keyword>
<dbReference type="PANTHER" id="PTHR11731">
    <property type="entry name" value="PROTEASE FAMILY S9B,C DIPEPTIDYL-PEPTIDASE IV-RELATED"/>
    <property type="match status" value="1"/>
</dbReference>
<dbReference type="PANTHER" id="PTHR11731:SF200">
    <property type="entry name" value="DIPEPTIDYL PEPTIDASE 10, ISOFORM B"/>
    <property type="match status" value="1"/>
</dbReference>
<sequence>MSGGRESKGKLSGRAYSLANAKDFAKEELVAATPSQRNWKGIAIALLVICAVLGLIIFSIYLLLPPDEGPRVKGRKVTVEDVTSSHFVVEPWNGTWISETELLVRDYLGGLSLLNVETLNLRPFIANTTFRRLDARKFFVSPDRKFILFAHEDQPIWQNSFRAKYTVYDIDNEFQIVVTPFAEVSPDQDQPWIQYCTWVPGTTSLIFVHENDIYYKPDPRSSRTSRITTTGQEGVIYHGIPDWLYEAEILKSNAAIWMSGGQYFIYASFNDSKVGVQSYHWYGDNLSYPKLRTLRYPKAGTTNPSVTLSAVNLRSNILNSIPLKPPDQVDIRDHYFSAVKWITKELVVVVWMNRRQNVSIISTCQSPRFQCQEIYTVKNPGTGWLDFIDPPLFSQDSKTCLLRIPWRDGEAGYFRHVVWLDISSRKEIPITRGPFEVTEIVAWDQASQYIYFIAAPQGAPGQRHLYRASEKSSNSTVISAPLCMSCIANSSVSKVVKKYQTGPQFLRDELVELVTSNGSQETSRSPSPPPSGAEEGSMQTMLVTVNVTSASPNASSVTISKRMLLRLSPCLYNKVTFSSDNRFFVRECLGPGVPFVTLHTAPLGRLLYVLDNNTALKQEVADLGLPVIRTFSVEVSDGYKAPVKLYLPPGLREEEEFKFPLVLHVNGEPGSQLVSEKWSLSWNAFLVSQKNYILVEIDGRGTGFQGESNRHAVYRKLGTLEVTDQIEAVMDLVKRLPFIDKDNMAVWGWGYGGYVTTAILALDGKDKDKQLFRCGIAVAPITKWEFHASTFTERYMGLPNFTDNYRGYEDADLTRYVKELQDKNLFIIHGTADIRNHYQHTLHLTKALVTHGTSFMEQIYPDEGHLFKGVLSHLYMTLENFLDSNFDSMDWEDYEKANFLGIQMLMRWLFYCKVHDLPLEWLR</sequence>
<dbReference type="GO" id="GO:0004177">
    <property type="term" value="F:aminopeptidase activity"/>
    <property type="evidence" value="ECO:0007669"/>
    <property type="project" value="UniProtKB-KW"/>
</dbReference>
<evidence type="ECO:0000256" key="15">
    <source>
        <dbReference type="SAM" id="Phobius"/>
    </source>
</evidence>
<dbReference type="InterPro" id="IPR001375">
    <property type="entry name" value="Peptidase_S9_cat"/>
</dbReference>
<dbReference type="GO" id="GO:0008236">
    <property type="term" value="F:serine-type peptidase activity"/>
    <property type="evidence" value="ECO:0007669"/>
    <property type="project" value="UniProtKB-KW"/>
</dbReference>
<evidence type="ECO:0000256" key="14">
    <source>
        <dbReference type="SAM" id="MobiDB-lite"/>
    </source>
</evidence>
<evidence type="ECO:0000256" key="6">
    <source>
        <dbReference type="ARBA" id="ARBA00022801"/>
    </source>
</evidence>
<dbReference type="InterPro" id="IPR029058">
    <property type="entry name" value="AB_hydrolase_fold"/>
</dbReference>
<keyword evidence="5 15" id="KW-0812">Transmembrane</keyword>
<dbReference type="GO" id="GO:0012505">
    <property type="term" value="C:endomembrane system"/>
    <property type="evidence" value="ECO:0007669"/>
    <property type="project" value="UniProtKB-SubCell"/>
</dbReference>
<dbReference type="Gene3D" id="2.140.10.30">
    <property type="entry name" value="Dipeptidylpeptidase IV, N-terminal domain"/>
    <property type="match status" value="2"/>
</dbReference>
<evidence type="ECO:0000256" key="5">
    <source>
        <dbReference type="ARBA" id="ARBA00022692"/>
    </source>
</evidence>
<gene>
    <name evidence="18" type="ORF">Fcan01_03393</name>
</gene>
<feature type="region of interest" description="Disordered" evidence="14">
    <location>
        <begin position="515"/>
        <end position="536"/>
    </location>
</feature>
<feature type="domain" description="Dipeptidylpeptidase IV N-terminal" evidence="17">
    <location>
        <begin position="141"/>
        <end position="494"/>
    </location>
</feature>
<dbReference type="Pfam" id="PF00930">
    <property type="entry name" value="DPPIV_N"/>
    <property type="match status" value="1"/>
</dbReference>
<dbReference type="OrthoDB" id="16520at2759"/>
<evidence type="ECO:0000259" key="16">
    <source>
        <dbReference type="Pfam" id="PF00326"/>
    </source>
</evidence>
<dbReference type="GO" id="GO:0008239">
    <property type="term" value="F:dipeptidyl-peptidase activity"/>
    <property type="evidence" value="ECO:0007669"/>
    <property type="project" value="TreeGrafter"/>
</dbReference>
<evidence type="ECO:0000313" key="19">
    <source>
        <dbReference type="Proteomes" id="UP000198287"/>
    </source>
</evidence>
<keyword evidence="10 15" id="KW-0472">Membrane</keyword>
<dbReference type="Gene3D" id="3.40.50.1820">
    <property type="entry name" value="alpha/beta hydrolase"/>
    <property type="match status" value="1"/>
</dbReference>
<accession>A0A226F2E1</accession>
<dbReference type="Proteomes" id="UP000198287">
    <property type="component" value="Unassembled WGS sequence"/>
</dbReference>
<keyword evidence="9 15" id="KW-1133">Transmembrane helix</keyword>
<evidence type="ECO:0000256" key="7">
    <source>
        <dbReference type="ARBA" id="ARBA00022825"/>
    </source>
</evidence>
<comment type="similarity">
    <text evidence="2">Belongs to the peptidase S9B family. DPPIV subfamily.</text>
</comment>
<dbReference type="GO" id="GO:0005886">
    <property type="term" value="C:plasma membrane"/>
    <property type="evidence" value="ECO:0007669"/>
    <property type="project" value="TreeGrafter"/>
</dbReference>
<evidence type="ECO:0000256" key="3">
    <source>
        <dbReference type="ARBA" id="ARBA00022438"/>
    </source>
</evidence>
<dbReference type="InterPro" id="IPR050278">
    <property type="entry name" value="Serine_Prot_S9B/DPPIV"/>
</dbReference>
<dbReference type="OMA" id="RFFVREC"/>
<dbReference type="SUPFAM" id="SSF82171">
    <property type="entry name" value="DPP6 N-terminal domain-like"/>
    <property type="match status" value="1"/>
</dbReference>
<evidence type="ECO:0000256" key="10">
    <source>
        <dbReference type="ARBA" id="ARBA00023136"/>
    </source>
</evidence>
<dbReference type="GO" id="GO:0006508">
    <property type="term" value="P:proteolysis"/>
    <property type="evidence" value="ECO:0007669"/>
    <property type="project" value="UniProtKB-KW"/>
</dbReference>